<dbReference type="PRINTS" id="PR00702">
    <property type="entry name" value="ACRIFLAVINRP"/>
</dbReference>
<feature type="transmembrane region" description="Helical" evidence="3">
    <location>
        <begin position="1212"/>
        <end position="1229"/>
    </location>
</feature>
<reference evidence="5" key="1">
    <citation type="journal article" date="2014" name="Int. J. Syst. Evol. Microbiol.">
        <title>Complete genome sequence of Corynebacterium casei LMG S-19264T (=DSM 44701T), isolated from a smear-ripened cheese.</title>
        <authorList>
            <consortium name="US DOE Joint Genome Institute (JGI-PGF)"/>
            <person name="Walter F."/>
            <person name="Albersmeier A."/>
            <person name="Kalinowski J."/>
            <person name="Ruckert C."/>
        </authorList>
    </citation>
    <scope>NUCLEOTIDE SEQUENCE</scope>
    <source>
        <strain evidence="5">NBRC 108769</strain>
    </source>
</reference>
<dbReference type="InterPro" id="IPR003439">
    <property type="entry name" value="ABC_transporter-like_ATP-bd"/>
</dbReference>
<dbReference type="GO" id="GO:0016887">
    <property type="term" value="F:ATP hydrolysis activity"/>
    <property type="evidence" value="ECO:0007669"/>
    <property type="project" value="InterPro"/>
</dbReference>
<dbReference type="Gene3D" id="1.20.1640.10">
    <property type="entry name" value="Multidrug efflux transporter AcrB transmembrane domain"/>
    <property type="match status" value="2"/>
</dbReference>
<dbReference type="SUPFAM" id="SSF82714">
    <property type="entry name" value="Multidrug efflux transporter AcrB TolC docking domain, DN and DC subdomains"/>
    <property type="match status" value="1"/>
</dbReference>
<dbReference type="Gene3D" id="3.40.50.300">
    <property type="entry name" value="P-loop containing nucleotide triphosphate hydrolases"/>
    <property type="match status" value="1"/>
</dbReference>
<evidence type="ECO:0000259" key="4">
    <source>
        <dbReference type="PROSITE" id="PS50893"/>
    </source>
</evidence>
<dbReference type="InterPro" id="IPR027463">
    <property type="entry name" value="AcrB_DN_DC_subdom"/>
</dbReference>
<name>A0AA37SS21_9BACT</name>
<dbReference type="Gene3D" id="3.30.2090.10">
    <property type="entry name" value="Multidrug efflux transporter AcrB TolC docking domain, DN and DC subdomains"/>
    <property type="match status" value="2"/>
</dbReference>
<feature type="transmembrane region" description="Helical" evidence="3">
    <location>
        <begin position="1044"/>
        <end position="1064"/>
    </location>
</feature>
<feature type="transmembrane region" description="Helical" evidence="3">
    <location>
        <begin position="1183"/>
        <end position="1206"/>
    </location>
</feature>
<feature type="transmembrane region" description="Helical" evidence="3">
    <location>
        <begin position="981"/>
        <end position="1007"/>
    </location>
</feature>
<dbReference type="PROSITE" id="PS00211">
    <property type="entry name" value="ABC_TRANSPORTER_1"/>
    <property type="match status" value="1"/>
</dbReference>
<dbReference type="InterPro" id="IPR001036">
    <property type="entry name" value="Acrflvin-R"/>
</dbReference>
<dbReference type="PANTHER" id="PTHR32063:SF0">
    <property type="entry name" value="SWARMING MOTILITY PROTEIN SWRC"/>
    <property type="match status" value="1"/>
</dbReference>
<keyword evidence="3" id="KW-0812">Transmembrane</keyword>
<dbReference type="GO" id="GO:0005886">
    <property type="term" value="C:plasma membrane"/>
    <property type="evidence" value="ECO:0007669"/>
    <property type="project" value="TreeGrafter"/>
</dbReference>
<keyword evidence="1" id="KW-0547">Nucleotide-binding</keyword>
<dbReference type="SUPFAM" id="SSF82693">
    <property type="entry name" value="Multidrug efflux transporter AcrB pore domain, PN1, PN2, PC1 and PC2 subdomains"/>
    <property type="match status" value="2"/>
</dbReference>
<evidence type="ECO:0000256" key="2">
    <source>
        <dbReference type="ARBA" id="ARBA00022840"/>
    </source>
</evidence>
<keyword evidence="2" id="KW-0067">ATP-binding</keyword>
<accession>A0AA37SS21</accession>
<sequence>MLGYISYHRLQVELLPNAELPMLFVQIASSTSSSPQYLEQQGVIPVEGAIGTLEGIESIDSRIGGNQAFIQVSFKQGVRFKYVFLKLQQKIDAVKAQLPADLFVNVSKIDLQQLSNQFLELQVRGSGGTDRLRTIAEQEILPAFENLNGIASINAFGGRQKNLEILLDKPACEPHNITPETVRSRLSQNSGSRTLAGYLYEGKRRYFIRTATEYTELSEIENIVMAPGPILLRDVANVSFGVDEGKTISRVNGKDAISLTATKASQANIIDLSHSCQDLIKELNIQLESKDVEIVIQSNAADDMEKNIDQIINLSLIGGFLAILILWVFLKDLRLISIIAVSIPVSVLSAFNWFYAADISINSLTLIGMALAVGMLLDNSIVVLENIYRLVSEGRPTKEAVTKGMTGVAKAILAATLTTVTVFLPFIFFGNYLLNIIGKNIGVSIISTLMMSLLVALLLIPVLAALVLGKNPKHKKSVFNLSKVKTRTERVYMVLLKSSLRNPARIIIGGLLLFFVTTFAVLALNINVLEEVETDQIDVYVTMTKGSTLEKTDKVVLEIESKLLGIEEHEDISSRIKEEDAVVSLKLKKDFKDIGDRTFNEIKEEIEQLIRRIGGGTISLTPSSSGSEGGGGQDLGGMGAMGALMGFGNSQERIVIKGEDYSLLQRVGQDLLYHVQNLSETRSASLSTRGNRPEALLDFDALMLARNGITPENIAMALRDLGQESPAEANFKYGNEDYNIIIRESDTKEAGFQTKSMDDLRELDVSDQQGSLHKMKNIASIRTAQGSDDIRRINQQKQIELNYAPTRQAEQSKELLDAYKDNISSLIASYPLPPGVAIELVDAQDQLKDFKPLVGAAILLIFIILASVFESLSAPFVLGFSVPLAATGALLGLAITGNSLMNANALTGFLILLGVIVNNGIIMIDYVNALRRKGYRKTRALMTAGLHRLRPILITAITTIVAMFPLALGTAEYVGLIGAPFAITVIGGLALGTALTLIMIPTVYLGLENTIAWFRSLPWWVKFLNIGLFTLGALLVYFRIDAILWQLANILLMVFLLPAITYFIQESLKRASEEIVPMDVAPEIRIQNLVKIYNRPGRFSREWSGSESLAGHRTSLNAKQSWSSILKDLIWQIPLLVFLIWFCFSFLESGFWMTIMAIAVYLQILEIWKPIGKALKAGERRWWRRILIGIGNFIFWLSPLIILTQLNAKWDGWGFAFTIGVIWYLFLFIQQSSSYFYKNQLKVERIKWRLRRFYYRTILLIPFVGKRQTPFKALSGISLDIGVGMYGLLGPNGAGKSTLMRIISGIFDQSYGKIWINGIDTQEKREELQGLIGYLPQAFGTYENMSAWNYLDYQAILKGITNNEVRKERLEYVMDAVNMLDRKNEKIGSFSGGMKQRIGIAQILLHLPRILIVDEPTAGLDPRERIRFRNLLVQLSRERIVLFSTHIIEDIASSCNQLAVIDKGELKYQGSPLEMVHLADGLIWEYLIPTEEFSHVSDQHIIVNHIKEGEQIRVRCISQKKPSETAYLVEPVLEDAYLCLLKNIKTEAND</sequence>
<feature type="transmembrane region" description="Helical" evidence="3">
    <location>
        <begin position="1129"/>
        <end position="1147"/>
    </location>
</feature>
<keyword evidence="3" id="KW-1133">Transmembrane helix</keyword>
<feature type="transmembrane region" description="Helical" evidence="3">
    <location>
        <begin position="850"/>
        <end position="869"/>
    </location>
</feature>
<dbReference type="Gene3D" id="3.30.70.1430">
    <property type="entry name" value="Multidrug efflux transporter AcrB pore domain"/>
    <property type="match status" value="2"/>
</dbReference>
<dbReference type="GO" id="GO:0042910">
    <property type="term" value="F:xenobiotic transmembrane transporter activity"/>
    <property type="evidence" value="ECO:0007669"/>
    <property type="project" value="TreeGrafter"/>
</dbReference>
<dbReference type="InterPro" id="IPR003593">
    <property type="entry name" value="AAA+_ATPase"/>
</dbReference>
<evidence type="ECO:0000256" key="3">
    <source>
        <dbReference type="SAM" id="Phobius"/>
    </source>
</evidence>
<dbReference type="SUPFAM" id="SSF82866">
    <property type="entry name" value="Multidrug efflux transporter AcrB transmembrane domain"/>
    <property type="match status" value="2"/>
</dbReference>
<feature type="transmembrane region" description="Helical" evidence="3">
    <location>
        <begin position="506"/>
        <end position="526"/>
    </location>
</feature>
<dbReference type="Gene3D" id="3.30.70.1440">
    <property type="entry name" value="Multidrug efflux transporter AcrB pore domain"/>
    <property type="match status" value="1"/>
</dbReference>
<gene>
    <name evidence="5" type="ORF">GCM10007940_44770</name>
</gene>
<proteinExistence type="predicted"/>
<feature type="transmembrane region" description="Helical" evidence="3">
    <location>
        <begin position="1019"/>
        <end position="1038"/>
    </location>
</feature>
<organism evidence="5 6">
    <name type="scientific">Portibacter lacus</name>
    <dbReference type="NCBI Taxonomy" id="1099794"/>
    <lineage>
        <taxon>Bacteria</taxon>
        <taxon>Pseudomonadati</taxon>
        <taxon>Bacteroidota</taxon>
        <taxon>Saprospiria</taxon>
        <taxon>Saprospirales</taxon>
        <taxon>Haliscomenobacteraceae</taxon>
        <taxon>Portibacter</taxon>
    </lineage>
</organism>
<dbReference type="SUPFAM" id="SSF52540">
    <property type="entry name" value="P-loop containing nucleoside triphosphate hydrolases"/>
    <property type="match status" value="1"/>
</dbReference>
<feature type="transmembrane region" description="Helical" evidence="3">
    <location>
        <begin position="335"/>
        <end position="355"/>
    </location>
</feature>
<dbReference type="Proteomes" id="UP001156666">
    <property type="component" value="Unassembled WGS sequence"/>
</dbReference>
<dbReference type="GO" id="GO:0005524">
    <property type="term" value="F:ATP binding"/>
    <property type="evidence" value="ECO:0007669"/>
    <property type="project" value="UniProtKB-KW"/>
</dbReference>
<feature type="transmembrane region" description="Helical" evidence="3">
    <location>
        <begin position="1153"/>
        <end position="1171"/>
    </location>
</feature>
<feature type="transmembrane region" description="Helical" evidence="3">
    <location>
        <begin position="408"/>
        <end position="429"/>
    </location>
</feature>
<feature type="transmembrane region" description="Helical" evidence="3">
    <location>
        <begin position="441"/>
        <end position="468"/>
    </location>
</feature>
<dbReference type="Pfam" id="PF00005">
    <property type="entry name" value="ABC_tran"/>
    <property type="match status" value="1"/>
</dbReference>
<dbReference type="InterPro" id="IPR027417">
    <property type="entry name" value="P-loop_NTPase"/>
</dbReference>
<dbReference type="Pfam" id="PF00873">
    <property type="entry name" value="ACR_tran"/>
    <property type="match status" value="1"/>
</dbReference>
<keyword evidence="6" id="KW-1185">Reference proteome</keyword>
<dbReference type="Gene3D" id="3.30.70.1320">
    <property type="entry name" value="Multidrug efflux transporter AcrB pore domain like"/>
    <property type="match status" value="1"/>
</dbReference>
<dbReference type="EMBL" id="BSOH01000037">
    <property type="protein sequence ID" value="GLR19861.1"/>
    <property type="molecule type" value="Genomic_DNA"/>
</dbReference>
<comment type="caution">
    <text evidence="5">The sequence shown here is derived from an EMBL/GenBank/DDBJ whole genome shotgun (WGS) entry which is preliminary data.</text>
</comment>
<feature type="domain" description="ABC transporter" evidence="4">
    <location>
        <begin position="1259"/>
        <end position="1488"/>
    </location>
</feature>
<feature type="transmembrane region" description="Helical" evidence="3">
    <location>
        <begin position="367"/>
        <end position="388"/>
    </location>
</feature>
<feature type="transmembrane region" description="Helical" evidence="3">
    <location>
        <begin position="311"/>
        <end position="330"/>
    </location>
</feature>
<keyword evidence="3" id="KW-0472">Membrane</keyword>
<evidence type="ECO:0000313" key="5">
    <source>
        <dbReference type="EMBL" id="GLR19861.1"/>
    </source>
</evidence>
<feature type="transmembrane region" description="Helical" evidence="3">
    <location>
        <begin position="949"/>
        <end position="969"/>
    </location>
</feature>
<dbReference type="InterPro" id="IPR017871">
    <property type="entry name" value="ABC_transporter-like_CS"/>
</dbReference>
<evidence type="ECO:0000256" key="1">
    <source>
        <dbReference type="ARBA" id="ARBA00022741"/>
    </source>
</evidence>
<dbReference type="PANTHER" id="PTHR32063">
    <property type="match status" value="1"/>
</dbReference>
<dbReference type="CDD" id="cd03264">
    <property type="entry name" value="ABC_drug_resistance_like"/>
    <property type="match status" value="1"/>
</dbReference>
<dbReference type="SMART" id="SM00382">
    <property type="entry name" value="AAA"/>
    <property type="match status" value="1"/>
</dbReference>
<feature type="transmembrane region" description="Helical" evidence="3">
    <location>
        <begin position="876"/>
        <end position="895"/>
    </location>
</feature>
<reference evidence="5" key="2">
    <citation type="submission" date="2023-01" db="EMBL/GenBank/DDBJ databases">
        <title>Draft genome sequence of Portibacter lacus strain NBRC 108769.</title>
        <authorList>
            <person name="Sun Q."/>
            <person name="Mori K."/>
        </authorList>
    </citation>
    <scope>NUCLEOTIDE SEQUENCE</scope>
    <source>
        <strain evidence="5">NBRC 108769</strain>
    </source>
</reference>
<protein>
    <recommendedName>
        <fullName evidence="4">ABC transporter domain-containing protein</fullName>
    </recommendedName>
</protein>
<feature type="transmembrane region" description="Helical" evidence="3">
    <location>
        <begin position="907"/>
        <end position="928"/>
    </location>
</feature>
<dbReference type="PROSITE" id="PS50893">
    <property type="entry name" value="ABC_TRANSPORTER_2"/>
    <property type="match status" value="1"/>
</dbReference>
<evidence type="ECO:0000313" key="6">
    <source>
        <dbReference type="Proteomes" id="UP001156666"/>
    </source>
</evidence>